<evidence type="ECO:0000313" key="2">
    <source>
        <dbReference type="Proteomes" id="UP000826212"/>
    </source>
</evidence>
<dbReference type="Proteomes" id="UP000826212">
    <property type="component" value="Chromosome"/>
</dbReference>
<sequence length="359" mass="40951">MNNFSSKISIVILLVLFSIGVKAQEVPTVRAKIDSSNIMLGDQVHLTFELEKLDGTTVVFPQFADTLMQHVEVLEGPILDTLKQDEKTLLRAEYLITSFDSGQYKIPRYPLLLQRAGSTDTLYTPSVMLQVHNMKLQKQDGIVDIKTPYEAPITLAEVTPWILGFLLLVSLVLIILYAIYRYKNKKPFFAGPIEPEEPCEIKAARLLEELKQHIPTVPEEVKPFYVSLTDVVREYMSNRFGVSTLELTTDEIIDVLRSAESTKGYQAEFKMLEPVLRLADMVKFAKYIPEESEHPRQLSVSIQFVENTKPVVEMIESQLDDTEIELSDVFEETNDEEPLDSLSEEQENLEKYGPQNNQE</sequence>
<gene>
    <name evidence="1" type="ORF">K4L44_05600</name>
</gene>
<accession>A0AC61NID7</accession>
<organism evidence="1 2">
    <name type="scientific">Halosquirtibacter laminarini</name>
    <dbReference type="NCBI Taxonomy" id="3374600"/>
    <lineage>
        <taxon>Bacteria</taxon>
        <taxon>Pseudomonadati</taxon>
        <taxon>Bacteroidota</taxon>
        <taxon>Bacteroidia</taxon>
        <taxon>Marinilabiliales</taxon>
        <taxon>Prolixibacteraceae</taxon>
        <taxon>Halosquirtibacter</taxon>
    </lineage>
</organism>
<evidence type="ECO:0000313" key="1">
    <source>
        <dbReference type="EMBL" id="QZE15308.1"/>
    </source>
</evidence>
<protein>
    <submittedName>
        <fullName evidence="1">Uncharacterized protein</fullName>
    </submittedName>
</protein>
<dbReference type="EMBL" id="CP081303">
    <property type="protein sequence ID" value="QZE15308.1"/>
    <property type="molecule type" value="Genomic_DNA"/>
</dbReference>
<name>A0AC61NID7_9BACT</name>
<reference evidence="1" key="1">
    <citation type="submission" date="2021-08" db="EMBL/GenBank/DDBJ databases">
        <title>Novel anaerobic bacterium isolated from sea squirt in East Sea, Republic of Korea.</title>
        <authorList>
            <person name="Nguyen T.H."/>
            <person name="Li Z."/>
            <person name="Lee Y.-J."/>
            <person name="Ko J."/>
            <person name="Kim S.-G."/>
        </authorList>
    </citation>
    <scope>NUCLEOTIDE SEQUENCE</scope>
    <source>
        <strain evidence="1">KCTC 25031</strain>
    </source>
</reference>
<proteinExistence type="predicted"/>
<keyword evidence="2" id="KW-1185">Reference proteome</keyword>